<dbReference type="InterPro" id="IPR050498">
    <property type="entry name" value="Ycf3"/>
</dbReference>
<keyword evidence="4" id="KW-1133">Transmembrane helix</keyword>
<evidence type="ECO:0000313" key="5">
    <source>
        <dbReference type="EMBL" id="XCN72008.1"/>
    </source>
</evidence>
<dbReference type="EMBL" id="CP159373">
    <property type="protein sequence ID" value="XCN72008.1"/>
    <property type="molecule type" value="Genomic_DNA"/>
</dbReference>
<dbReference type="Pfam" id="PF00515">
    <property type="entry name" value="TPR_1"/>
    <property type="match status" value="4"/>
</dbReference>
<dbReference type="InterPro" id="IPR019734">
    <property type="entry name" value="TPR_rpt"/>
</dbReference>
<dbReference type="SUPFAM" id="SSF48452">
    <property type="entry name" value="TPR-like"/>
    <property type="match status" value="1"/>
</dbReference>
<dbReference type="GO" id="GO:0046813">
    <property type="term" value="P:receptor-mediated virion attachment to host cell"/>
    <property type="evidence" value="ECO:0007669"/>
    <property type="project" value="TreeGrafter"/>
</dbReference>
<dbReference type="PROSITE" id="PS50293">
    <property type="entry name" value="TPR_REGION"/>
    <property type="match status" value="4"/>
</dbReference>
<dbReference type="SMART" id="SM00028">
    <property type="entry name" value="TPR"/>
    <property type="match status" value="8"/>
</dbReference>
<keyword evidence="2 3" id="KW-0802">TPR repeat</keyword>
<accession>A0AAU8LS84</accession>
<feature type="transmembrane region" description="Helical" evidence="4">
    <location>
        <begin position="12"/>
        <end position="31"/>
    </location>
</feature>
<feature type="repeat" description="TPR" evidence="3">
    <location>
        <begin position="254"/>
        <end position="287"/>
    </location>
</feature>
<evidence type="ECO:0000256" key="1">
    <source>
        <dbReference type="ARBA" id="ARBA00022737"/>
    </source>
</evidence>
<evidence type="ECO:0000256" key="3">
    <source>
        <dbReference type="PROSITE-ProRule" id="PRU00339"/>
    </source>
</evidence>
<name>A0AAU8LS84_9BACT</name>
<reference evidence="5" key="1">
    <citation type="journal article" date="2024" name="Syst. Appl. Microbiol.">
        <title>First single-strain enrichments of Electrothrix cable bacteria, description of E. aestuarii sp. nov. and E. rattekaaiensis sp. nov., and proposal of a cable bacteria taxonomy following the rules of the SeqCode.</title>
        <authorList>
            <person name="Plum-Jensen L.E."/>
            <person name="Schramm A."/>
            <person name="Marshall I.P.G."/>
        </authorList>
    </citation>
    <scope>NUCLEOTIDE SEQUENCE</scope>
    <source>
        <strain evidence="5">Rat1</strain>
    </source>
</reference>
<evidence type="ECO:0000256" key="4">
    <source>
        <dbReference type="SAM" id="Phobius"/>
    </source>
</evidence>
<feature type="repeat" description="TPR" evidence="3">
    <location>
        <begin position="118"/>
        <end position="151"/>
    </location>
</feature>
<dbReference type="InterPro" id="IPR011990">
    <property type="entry name" value="TPR-like_helical_dom_sf"/>
</dbReference>
<dbReference type="PROSITE" id="PS50005">
    <property type="entry name" value="TPR"/>
    <property type="match status" value="7"/>
</dbReference>
<dbReference type="AlphaFoldDB" id="A0AAU8LS84"/>
<sequence length="423" mass="48960">MEELSGSKKRIAIIILLAVILGTIGLVWRSVQGIWNHPATVNKLAGSLSQICTEGANSRDYEKRVALLTKCIEDEDFVPNQESSLYFFKRGFGYESLKKYDQALADYQRAIELKPSYATAYYNSGNIYLGQKKYEDALTAYGKAIEINPKDYLFFFNRGFTYRQMKKYEEAIKDYTQSLNLNIKYPNSYLERGYCYNRLKKHFLALGDYNNAIHYNPKYDRAYNDRGYLYFRAGKYDLALADYNKAIEINPSNSDPLENRGFLYNKTGRHKLALNDYLAARELKPNNARCVYSIGYTHWKLGHIDEAVKCYKEAMKMDPGFGWPYYNLAIIYYSSNDPQYFHPEEAIELLLKAMEIDGADILAYNESLAAVYAKVGDFQKALQYQQVAVDKARGMKWEKIAKKDQQRLDAYKEGKLPPLDMEE</sequence>
<reference evidence="5" key="2">
    <citation type="submission" date="2024-06" db="EMBL/GenBank/DDBJ databases">
        <authorList>
            <person name="Plum-Jensen L.E."/>
            <person name="Schramm A."/>
            <person name="Marshall I.P.G."/>
        </authorList>
    </citation>
    <scope>NUCLEOTIDE SEQUENCE</scope>
    <source>
        <strain evidence="5">Rat1</strain>
    </source>
</reference>
<gene>
    <name evidence="5" type="ORF">Q3M24_17090</name>
</gene>
<proteinExistence type="predicted"/>
<dbReference type="KEGG" id="eaj:Q3M24_17090"/>
<organism evidence="5">
    <name type="scientific">Candidatus Electrothrix aestuarii</name>
    <dbReference type="NCBI Taxonomy" id="3062594"/>
    <lineage>
        <taxon>Bacteria</taxon>
        <taxon>Pseudomonadati</taxon>
        <taxon>Thermodesulfobacteriota</taxon>
        <taxon>Desulfobulbia</taxon>
        <taxon>Desulfobulbales</taxon>
        <taxon>Desulfobulbaceae</taxon>
        <taxon>Candidatus Electrothrix</taxon>
    </lineage>
</organism>
<keyword evidence="4" id="KW-0472">Membrane</keyword>
<feature type="repeat" description="TPR" evidence="3">
    <location>
        <begin position="186"/>
        <end position="219"/>
    </location>
</feature>
<feature type="repeat" description="TPR" evidence="3">
    <location>
        <begin position="288"/>
        <end position="321"/>
    </location>
</feature>
<protein>
    <submittedName>
        <fullName evidence="5">Tetratricopeptide repeat protein</fullName>
    </submittedName>
</protein>
<feature type="repeat" description="TPR" evidence="3">
    <location>
        <begin position="84"/>
        <end position="117"/>
    </location>
</feature>
<dbReference type="PANTHER" id="PTHR44858:SF1">
    <property type="entry name" value="UDP-N-ACETYLGLUCOSAMINE--PEPTIDE N-ACETYLGLUCOSAMINYLTRANSFERASE SPINDLY-RELATED"/>
    <property type="match status" value="1"/>
</dbReference>
<dbReference type="GO" id="GO:0009279">
    <property type="term" value="C:cell outer membrane"/>
    <property type="evidence" value="ECO:0007669"/>
    <property type="project" value="TreeGrafter"/>
</dbReference>
<dbReference type="PANTHER" id="PTHR44858">
    <property type="entry name" value="TETRATRICOPEPTIDE REPEAT PROTEIN 6"/>
    <property type="match status" value="1"/>
</dbReference>
<evidence type="ECO:0000256" key="2">
    <source>
        <dbReference type="ARBA" id="ARBA00022803"/>
    </source>
</evidence>
<keyword evidence="1" id="KW-0677">Repeat</keyword>
<feature type="repeat" description="TPR" evidence="3">
    <location>
        <begin position="220"/>
        <end position="253"/>
    </location>
</feature>
<feature type="repeat" description="TPR" evidence="3">
    <location>
        <begin position="152"/>
        <end position="185"/>
    </location>
</feature>
<dbReference type="Pfam" id="PF13181">
    <property type="entry name" value="TPR_8"/>
    <property type="match status" value="1"/>
</dbReference>
<dbReference type="Gene3D" id="1.25.40.10">
    <property type="entry name" value="Tetratricopeptide repeat domain"/>
    <property type="match status" value="4"/>
</dbReference>
<keyword evidence="4" id="KW-0812">Transmembrane</keyword>